<dbReference type="Pfam" id="PF16212">
    <property type="entry name" value="PhoLip_ATPase_C"/>
    <property type="match status" value="1"/>
</dbReference>
<evidence type="ECO:0000256" key="1">
    <source>
        <dbReference type="ARBA" id="ARBA00004141"/>
    </source>
</evidence>
<feature type="region of interest" description="Disordered" evidence="7">
    <location>
        <begin position="99"/>
        <end position="119"/>
    </location>
</feature>
<dbReference type="GO" id="GO:0005524">
    <property type="term" value="F:ATP binding"/>
    <property type="evidence" value="ECO:0007669"/>
    <property type="project" value="InterPro"/>
</dbReference>
<feature type="compositionally biased region" description="Polar residues" evidence="7">
    <location>
        <begin position="1277"/>
        <end position="1290"/>
    </location>
</feature>
<dbReference type="GO" id="GO:0016887">
    <property type="term" value="F:ATP hydrolysis activity"/>
    <property type="evidence" value="ECO:0007669"/>
    <property type="project" value="InterPro"/>
</dbReference>
<feature type="region of interest" description="Disordered" evidence="7">
    <location>
        <begin position="1965"/>
        <end position="2051"/>
    </location>
</feature>
<organism evidence="11 12">
    <name type="scientific">Mortierella alpina</name>
    <name type="common">Oleaginous fungus</name>
    <name type="synonym">Mortierella renispora</name>
    <dbReference type="NCBI Taxonomy" id="64518"/>
    <lineage>
        <taxon>Eukaryota</taxon>
        <taxon>Fungi</taxon>
        <taxon>Fungi incertae sedis</taxon>
        <taxon>Mucoromycota</taxon>
        <taxon>Mortierellomycotina</taxon>
        <taxon>Mortierellomycetes</taxon>
        <taxon>Mortierellales</taxon>
        <taxon>Mortierellaceae</taxon>
        <taxon>Mortierella</taxon>
    </lineage>
</organism>
<evidence type="ECO:0000256" key="6">
    <source>
        <dbReference type="ARBA" id="ARBA00023136"/>
    </source>
</evidence>
<evidence type="ECO:0000259" key="9">
    <source>
        <dbReference type="Pfam" id="PF16209"/>
    </source>
</evidence>
<evidence type="ECO:0000313" key="11">
    <source>
        <dbReference type="EMBL" id="KAG9323698.1"/>
    </source>
</evidence>
<feature type="compositionally biased region" description="Basic and acidic residues" evidence="7">
    <location>
        <begin position="2191"/>
        <end position="2206"/>
    </location>
</feature>
<feature type="region of interest" description="Disordered" evidence="7">
    <location>
        <begin position="2085"/>
        <end position="2156"/>
    </location>
</feature>
<dbReference type="Gene3D" id="3.40.50.1000">
    <property type="entry name" value="HAD superfamily/HAD-like"/>
    <property type="match status" value="3"/>
</dbReference>
<reference evidence="11" key="1">
    <citation type="submission" date="2021-07" db="EMBL/GenBank/DDBJ databases">
        <title>Draft genome of Mortierella alpina, strain LL118, isolated from an aspen leaf litter sample.</title>
        <authorList>
            <person name="Yang S."/>
            <person name="Vinatzer B.A."/>
        </authorList>
    </citation>
    <scope>NUCLEOTIDE SEQUENCE</scope>
    <source>
        <strain evidence="11">LL118</strain>
    </source>
</reference>
<feature type="domain" description="P-type ATPase C-terminal" evidence="10">
    <location>
        <begin position="1578"/>
        <end position="1830"/>
    </location>
</feature>
<dbReference type="Proteomes" id="UP000717515">
    <property type="component" value="Unassembled WGS sequence"/>
</dbReference>
<dbReference type="InterPro" id="IPR036412">
    <property type="entry name" value="HAD-like_sf"/>
</dbReference>
<feature type="transmembrane region" description="Helical" evidence="8">
    <location>
        <begin position="1641"/>
        <end position="1662"/>
    </location>
</feature>
<dbReference type="SUPFAM" id="SSF81665">
    <property type="entry name" value="Calcium ATPase, transmembrane domain M"/>
    <property type="match status" value="1"/>
</dbReference>
<feature type="compositionally biased region" description="Low complexity" evidence="7">
    <location>
        <begin position="1450"/>
        <end position="1463"/>
    </location>
</feature>
<dbReference type="Pfam" id="PF16209">
    <property type="entry name" value="PhoLip_ATPase_N"/>
    <property type="match status" value="1"/>
</dbReference>
<feature type="compositionally biased region" description="Polar residues" evidence="7">
    <location>
        <begin position="805"/>
        <end position="833"/>
    </location>
</feature>
<feature type="non-terminal residue" evidence="11">
    <location>
        <position position="1"/>
    </location>
</feature>
<feature type="compositionally biased region" description="Low complexity" evidence="7">
    <location>
        <begin position="839"/>
        <end position="857"/>
    </location>
</feature>
<feature type="compositionally biased region" description="Basic and acidic residues" evidence="7">
    <location>
        <begin position="1405"/>
        <end position="1430"/>
    </location>
</feature>
<feature type="region of interest" description="Disordered" evidence="7">
    <location>
        <begin position="1339"/>
        <end position="1485"/>
    </location>
</feature>
<feature type="region of interest" description="Disordered" evidence="7">
    <location>
        <begin position="742"/>
        <end position="857"/>
    </location>
</feature>
<evidence type="ECO:0000256" key="2">
    <source>
        <dbReference type="ARBA" id="ARBA00022692"/>
    </source>
</evidence>
<feature type="region of interest" description="Disordered" evidence="7">
    <location>
        <begin position="1159"/>
        <end position="1182"/>
    </location>
</feature>
<keyword evidence="5 8" id="KW-1133">Transmembrane helix</keyword>
<keyword evidence="6 8" id="KW-0472">Membrane</keyword>
<dbReference type="EMBL" id="JAIFTL010000091">
    <property type="protein sequence ID" value="KAG9323698.1"/>
    <property type="molecule type" value="Genomic_DNA"/>
</dbReference>
<dbReference type="InterPro" id="IPR008250">
    <property type="entry name" value="ATPase_P-typ_transduc_dom_A_sf"/>
</dbReference>
<feature type="compositionally biased region" description="Polar residues" evidence="7">
    <location>
        <begin position="291"/>
        <end position="316"/>
    </location>
</feature>
<comment type="caution">
    <text evidence="11">The sequence shown here is derived from an EMBL/GenBank/DDBJ whole genome shotgun (WGS) entry which is preliminary data.</text>
</comment>
<feature type="compositionally biased region" description="Low complexity" evidence="7">
    <location>
        <begin position="103"/>
        <end position="114"/>
    </location>
</feature>
<proteinExistence type="predicted"/>
<feature type="region of interest" description="Disordered" evidence="7">
    <location>
        <begin position="1008"/>
        <end position="1049"/>
    </location>
</feature>
<dbReference type="InterPro" id="IPR023299">
    <property type="entry name" value="ATPase_P-typ_cyto_dom_N"/>
</dbReference>
<protein>
    <recommendedName>
        <fullName evidence="13">P-type phospholipid transporter</fullName>
    </recommendedName>
</protein>
<dbReference type="PANTHER" id="PTHR24092">
    <property type="entry name" value="PROBABLE PHOSPHOLIPID-TRANSPORTING ATPASE"/>
    <property type="match status" value="1"/>
</dbReference>
<dbReference type="PANTHER" id="PTHR24092:SF153">
    <property type="entry name" value="PHOSPHOLIPID-TRANSPORTING ATPASE"/>
    <property type="match status" value="1"/>
</dbReference>
<feature type="transmembrane region" description="Helical" evidence="8">
    <location>
        <begin position="1613"/>
        <end position="1635"/>
    </location>
</feature>
<dbReference type="InterPro" id="IPR001757">
    <property type="entry name" value="P_typ_ATPase"/>
</dbReference>
<feature type="compositionally biased region" description="Low complexity" evidence="7">
    <location>
        <begin position="772"/>
        <end position="781"/>
    </location>
</feature>
<accession>A0A9P8A2N6</accession>
<dbReference type="InterPro" id="IPR023298">
    <property type="entry name" value="ATPase_P-typ_TM_dom_sf"/>
</dbReference>
<feature type="region of interest" description="Disordered" evidence="7">
    <location>
        <begin position="285"/>
        <end position="319"/>
    </location>
</feature>
<evidence type="ECO:0000313" key="12">
    <source>
        <dbReference type="Proteomes" id="UP000717515"/>
    </source>
</evidence>
<feature type="compositionally biased region" description="Polar residues" evidence="7">
    <location>
        <begin position="1997"/>
        <end position="2006"/>
    </location>
</feature>
<dbReference type="NCBIfam" id="TIGR01494">
    <property type="entry name" value="ATPase_P-type"/>
    <property type="match status" value="1"/>
</dbReference>
<evidence type="ECO:0000256" key="8">
    <source>
        <dbReference type="SAM" id="Phobius"/>
    </source>
</evidence>
<keyword evidence="2 8" id="KW-0812">Transmembrane</keyword>
<dbReference type="InterPro" id="IPR032631">
    <property type="entry name" value="P-type_ATPase_N"/>
</dbReference>
<dbReference type="GO" id="GO:0046872">
    <property type="term" value="F:metal ion binding"/>
    <property type="evidence" value="ECO:0007669"/>
    <property type="project" value="UniProtKB-KW"/>
</dbReference>
<feature type="compositionally biased region" description="Polar residues" evidence="7">
    <location>
        <begin position="1350"/>
        <end position="1362"/>
    </location>
</feature>
<dbReference type="InterPro" id="IPR023214">
    <property type="entry name" value="HAD_sf"/>
</dbReference>
<dbReference type="SUPFAM" id="SSF81653">
    <property type="entry name" value="Calcium ATPase, transduction domain A"/>
    <property type="match status" value="1"/>
</dbReference>
<keyword evidence="3" id="KW-0479">Metal-binding</keyword>
<evidence type="ECO:0000256" key="5">
    <source>
        <dbReference type="ARBA" id="ARBA00022989"/>
    </source>
</evidence>
<evidence type="ECO:0000259" key="10">
    <source>
        <dbReference type="Pfam" id="PF16212"/>
    </source>
</evidence>
<feature type="transmembrane region" description="Helical" evidence="8">
    <location>
        <begin position="1757"/>
        <end position="1778"/>
    </location>
</feature>
<feature type="transmembrane region" description="Helical" evidence="8">
    <location>
        <begin position="1733"/>
        <end position="1750"/>
    </location>
</feature>
<feature type="domain" description="P-type ATPase N-terminal" evidence="9">
    <location>
        <begin position="124"/>
        <end position="178"/>
    </location>
</feature>
<dbReference type="GO" id="GO:0045332">
    <property type="term" value="P:phospholipid translocation"/>
    <property type="evidence" value="ECO:0007669"/>
    <property type="project" value="TreeGrafter"/>
</dbReference>
<feature type="compositionally biased region" description="Basic and acidic residues" evidence="7">
    <location>
        <begin position="1027"/>
        <end position="1036"/>
    </location>
</feature>
<dbReference type="SUPFAM" id="SSF81660">
    <property type="entry name" value="Metal cation-transporting ATPase, ATP-binding domain N"/>
    <property type="match status" value="1"/>
</dbReference>
<feature type="compositionally biased region" description="Basic and acidic residues" evidence="7">
    <location>
        <begin position="1877"/>
        <end position="1888"/>
    </location>
</feature>
<gene>
    <name evidence="11" type="ORF">KVV02_008116</name>
</gene>
<feature type="compositionally biased region" description="Polar residues" evidence="7">
    <location>
        <begin position="2096"/>
        <end position="2105"/>
    </location>
</feature>
<dbReference type="GO" id="GO:0005886">
    <property type="term" value="C:plasma membrane"/>
    <property type="evidence" value="ECO:0007669"/>
    <property type="project" value="TreeGrafter"/>
</dbReference>
<dbReference type="InterPro" id="IPR032630">
    <property type="entry name" value="P_typ_ATPase_c"/>
</dbReference>
<dbReference type="PROSITE" id="PS00154">
    <property type="entry name" value="ATPASE_E1_E2"/>
    <property type="match status" value="1"/>
</dbReference>
<feature type="compositionally biased region" description="Polar residues" evidence="7">
    <location>
        <begin position="1977"/>
        <end position="1989"/>
    </location>
</feature>
<dbReference type="InterPro" id="IPR018303">
    <property type="entry name" value="ATPase_P-typ_P_site"/>
</dbReference>
<feature type="transmembrane region" description="Helical" evidence="8">
    <location>
        <begin position="1790"/>
        <end position="1815"/>
    </location>
</feature>
<feature type="compositionally biased region" description="Acidic residues" evidence="7">
    <location>
        <begin position="1037"/>
        <end position="1049"/>
    </location>
</feature>
<comment type="subcellular location">
    <subcellularLocation>
        <location evidence="1">Membrane</location>
        <topology evidence="1">Multi-pass membrane protein</topology>
    </subcellularLocation>
</comment>
<evidence type="ECO:0000256" key="4">
    <source>
        <dbReference type="ARBA" id="ARBA00022842"/>
    </source>
</evidence>
<sequence length="2206" mass="246008">MTKSRSTTQHGLLLKSKAAWDIPCSHSGFSSRKAQINAKNDFHSHATNASHLITASTRNMASCGSDPPWSLSRSFHSPSLPIAKKIHVNLDPASSFVNPNTTSPESFPSSSSSSDHQRQSLHDAHRIVSNYVVTTQYSLLSFVPKNLYHQFRRVANFFFLMIVILQCIEPFQSLEPAVSALPLIIIVGLTMARDGFEDWKRHEVDQTVNYRETLALSNWRNTTMEEKMRYHHRRSSRQLLSAPGWDQAPSILGRGGAFFAKPVRRILQTMRQRWVSIRRAFTSAPRPSITGGEQHTSQSTIPLPQQLENSTTTTEHPPTIGFRYRYLSRNNSENGLTFGQAGELYQLVHQPPENDYSQPYWRTRLWKDVQEGDYILLRQDDIIPADILILSSSEQEPICYIETKNLDGETNLKIRRCVSGLSDLRSPEECARRQFWVESEGPTNNLLKYNGAVVFPLHPKRLDPSTTQEQEKEQEQELVRVGIDMNHLLLRGCILRNTTWVIGLVVFTGSDTKLQMNAGQVPSKRSDIERKMNFQMQVFQNEDLRFGHFDATQRKTKHYEDYDFIMVYTISVTSDFTLMWHRMSVITFQNLVPVALYLTVEGVKTIQAYFIYQDQELYYEERDIPCMPRSWNLSDDLGQIEYIFSDKTGTLTTNQMEFKKCSIQGHVFDYTAIAPNVEPSVGSEADDVTTEGIAVPCQASNEPPPSKGVMEVLEEEDESTAGHGHNCRDGERLEGCLERNQTLRRSSHHHHHTLGNGESSFAKSTTLSRHTIQIQQQQQQQQHDDHPETDYSTSGDDHQDDSDAISRSRTSSNATVVENDHTPASSQRTSSVLDKSAHRAQQQPSQQTTSQSTRQPAFSLETQGHFRTGASDPSSVTDVSIARDLQRSKDYFFLNLSICHTVLVSATSAVTDSRSDMNHVNSCCCCSSSSSCRQDRTQGYLPTPNDTDYQAQSPDELALVIASRGLGYTFLGRQVDTILMAHPQELEPRRYKVLHVLEFNSTRKRMSVIVQRQLPPRDATSPPPSRADARKNKDADAREDEEDDGDDENEELLLLTKGADNMIFERVAPGQQPLIHETTLHLQDFAREGLRTLCLAYKVLDPVVYHHWAKRYHFASTFVEGTHPHAENHKQHSLLLHDRRSDTTDPVAAFANMHSNNNAPLASSSHIKTDAEPSSSSSFGTKTRQSMLEDLAEEMERDLQLLGATGIEDRLQDGVPETIRLIQRAGIKVWVLTGDKMETAISIGVSTGLLSHCCGGGDGGGGTAFYTMAEAHKKDFVSSQQAKASHPSSATKEEEEEEEESVAKSAEENMMEPSSGWGGGSRCPDMELILIRGDIEPLQSLPKIEDDRIPSSSAKHSVTSSESNDEQQQQQQHHEHPVKTRIKNALKTFTASSSDGRTDSPAVRRGPEMEDTHIADDDEEKSTTKSDQDTRSGFGAFVPWRTRVKVEAPSSTTRSIRNSVSSSSRRRSSTLIGRPMSEEAPPVREGQNTALVIDGQALKYALEEDPECKTLLLELACRCSSVICCRVSPLQKAMVVKMVKDAKKVMTLAIGDGANDVSMIQEAHIGIGVAGEEGLQAVMASDYSIGQFRYLTRLLLVHGHYAYLRNTSMVMLFIYKNILGIGVLFCYEFVCGFSSVPVFEYSYVLLYNVVLTVFPPLIIGIFDRDIGPGVLMTFPELYKVGLLQQEFTNTRFLVYSLEGTFQSIVCFLLPFLAYQQGVVDSSGLVQEMYEMGLAMAVASIMQANIFAAVVSHSFCAFHIIFIWGSVVLIVVYSALYALMPRALSQWNPNYGFTFSVMGSFTFWAVVVLTLLACNLPRLTARFIRRTWWPSDLDILQEVCQKKCADPNTLFVSDAPLAISSFTSSASASTSNQAMNGDSKHKVDNHDDDRGLHTDIVHNGRAYRALSRHWRLDWIWGLMPSSAPTPEQGNNAHAIYQGMSQNGTSSFITSTATSLVEPVPLSHTLRTPIRAGDRQPSADGSSTSLPSAPTRSRGGATSPHNTATTVTSRHHPCCNSSSSSTHSKDHDSVSMRSAESSGGASMKRRPLELSSSSQPTIMLRRQQQQQQQQQQQPLHHRPWREELFSAETGPSDLQPRKSMSQEASVMTSSMTRRRRSTSSFSNRSASPSLPPPSAAGLRSPQIGVSDPLSSRSPTPILGFGFAQEEGMADLILGTRYYNQRDHSPDPPSISRTAEETPRHGFSEQKAS</sequence>
<feature type="compositionally biased region" description="Polar residues" evidence="7">
    <location>
        <begin position="756"/>
        <end position="771"/>
    </location>
</feature>
<dbReference type="SUPFAM" id="SSF56784">
    <property type="entry name" value="HAD-like"/>
    <property type="match status" value="1"/>
</dbReference>
<feature type="region of interest" description="Disordered" evidence="7">
    <location>
        <begin position="1867"/>
        <end position="1888"/>
    </location>
</feature>
<dbReference type="Gene3D" id="3.40.1110.10">
    <property type="entry name" value="Calcium-transporting ATPase, cytoplasmic domain N"/>
    <property type="match status" value="2"/>
</dbReference>
<feature type="transmembrane region" description="Helical" evidence="8">
    <location>
        <begin position="1692"/>
        <end position="1713"/>
    </location>
</feature>
<dbReference type="Gene3D" id="2.70.150.10">
    <property type="entry name" value="Calcium-transporting ATPase, cytoplasmic transduction domain A"/>
    <property type="match status" value="1"/>
</dbReference>
<evidence type="ECO:0008006" key="13">
    <source>
        <dbReference type="Google" id="ProtNLM"/>
    </source>
</evidence>
<feature type="compositionally biased region" description="Low complexity" evidence="7">
    <location>
        <begin position="2116"/>
        <end position="2126"/>
    </location>
</feature>
<name>A0A9P8A2N6_MORAP</name>
<evidence type="ECO:0000256" key="7">
    <source>
        <dbReference type="SAM" id="MobiDB-lite"/>
    </source>
</evidence>
<feature type="region of interest" description="Disordered" evidence="7">
    <location>
        <begin position="2174"/>
        <end position="2206"/>
    </location>
</feature>
<evidence type="ECO:0000256" key="3">
    <source>
        <dbReference type="ARBA" id="ARBA00022723"/>
    </source>
</evidence>
<feature type="region of interest" description="Disordered" evidence="7">
    <location>
        <begin position="1277"/>
        <end position="1323"/>
    </location>
</feature>
<keyword evidence="4" id="KW-0460">Magnesium</keyword>
<dbReference type="GO" id="GO:0140326">
    <property type="term" value="F:ATPase-coupled intramembrane lipid transporter activity"/>
    <property type="evidence" value="ECO:0007669"/>
    <property type="project" value="TreeGrafter"/>
</dbReference>